<keyword evidence="1" id="KW-0677">Repeat</keyword>
<dbReference type="InterPro" id="IPR002110">
    <property type="entry name" value="Ankyrin_rpt"/>
</dbReference>
<dbReference type="STRING" id="137246.A0A401SXC7"/>
<dbReference type="PROSITE" id="PS50297">
    <property type="entry name" value="ANK_REP_REGION"/>
    <property type="match status" value="4"/>
</dbReference>
<protein>
    <submittedName>
        <fullName evidence="6">Uncharacterized protein</fullName>
    </submittedName>
</protein>
<evidence type="ECO:0000313" key="6">
    <source>
        <dbReference type="EMBL" id="GCC35038.1"/>
    </source>
</evidence>
<dbReference type="InterPro" id="IPR042420">
    <property type="entry name" value="RAI14/UACA"/>
</dbReference>
<keyword evidence="2 4" id="KW-0175">Coiled coil</keyword>
<evidence type="ECO:0000256" key="2">
    <source>
        <dbReference type="ARBA" id="ARBA00023054"/>
    </source>
</evidence>
<evidence type="ECO:0000256" key="4">
    <source>
        <dbReference type="SAM" id="Coils"/>
    </source>
</evidence>
<comment type="caution">
    <text evidence="6">The sequence shown here is derived from an EMBL/GenBank/DDBJ whole genome shotgun (WGS) entry which is preliminary data.</text>
</comment>
<evidence type="ECO:0000256" key="1">
    <source>
        <dbReference type="ARBA" id="ARBA00022737"/>
    </source>
</evidence>
<proteinExistence type="predicted"/>
<dbReference type="PANTHER" id="PTHR24129">
    <property type="entry name" value="ANKYCORBIN"/>
    <property type="match status" value="1"/>
</dbReference>
<evidence type="ECO:0000256" key="3">
    <source>
        <dbReference type="PROSITE-ProRule" id="PRU00023"/>
    </source>
</evidence>
<sequence length="1066" mass="121451">MKRICLCAASLSSQDWSKYDEKLLQAVDGSDPEKVVSLLNKRTLLTTKLDTEGRSAYHLAAMKGYVDCLEVILARGVDINALDGSGLNALHLAAKYGNHQCVRRLLQEKCPVNAVDSFGRIALHHAATSGSFSCVQTLCDFKSPVNIHDDDGCTPLILAAQMSNYEMCRCLIVRGGDVNSRDKQGRTALMLACENDSVETVDVLVRSGANVSLLDALGHDARHYSMVTGNTDILQLLHVATHRSFWKSEPELRRRQHQVLLKEKTTSPRKRQAPLPPGTPSTQSPSQSCEFLSTGESTSPSYSSTETLTPKDDQRLSGEIELLQQERQHLLHTISNLEQLVDKCQREKVLFAKDCGIQKFENQIQELTSKLTEKEKVHQEFIEQIELLQGRLSLYEGKHQEDSESEFTVEEMLNSFPGIEKLCSKKGTDVSSEEWLVSLQSQVQSLTRENQELQGRLQEIESLQKEGNEGEPSGGLDFIPVFLYDSLRTEFEKLKEQYEQAQATIMAKVNSPSSDKLVSMEVYTQLKVEHEQKVQRLQAELDEFKAKSYSKGGDPSTGGELEEKDMVQQDVQELIKKLKETQDKYEAAVTEIEQLEEQIKLGILSVKENEDTSYTETIKMIPGDELESGEMELLQPDKAEGEEEKKVRAMEEKVNEMEKLLSQSIPLEEYNEMRMSLNTSLQEISKENSLLIERYTKAEGELEDLKRSHFEEFNVDGIGPSNKATEQLEELSKARSELQEKCRELQTKYNKKVEELESMQSLYISKKEHEEVKDKLSKSLNEANKQLSDLKQGHSAIQKEIARLQDEVEHQRMSSVTLDEHVKMKESFEKSLQDTKEMLINMQNELAMKEKELSQRQEEMETMRSQTIQKEEHEKISTSLKAEVNSLIIKLNDLTKKHEKTCTEVFRVQREALFMKSEKQDAEEQLATVQKQYNKLKTESTKIIELHKQIEDSADLVKEKDRKISELSKEVFKLKEALNSLSEQANAAALPPKAAPPPHQQHTEATQRQIRVLQQQLAQAENDHRAIVTIYRSHLLYAVQGQMDEDVQNVLLQILKMHKHHKQTSF</sequence>
<dbReference type="SUPFAM" id="SSF48403">
    <property type="entry name" value="Ankyrin repeat"/>
    <property type="match status" value="1"/>
</dbReference>
<dbReference type="Proteomes" id="UP000287033">
    <property type="component" value="Unassembled WGS sequence"/>
</dbReference>
<dbReference type="InterPro" id="IPR036770">
    <property type="entry name" value="Ankyrin_rpt-contain_sf"/>
</dbReference>
<feature type="repeat" description="ANK" evidence="3">
    <location>
        <begin position="151"/>
        <end position="183"/>
    </location>
</feature>
<organism evidence="6 7">
    <name type="scientific">Chiloscyllium punctatum</name>
    <name type="common">Brownbanded bambooshark</name>
    <name type="synonym">Hemiscyllium punctatum</name>
    <dbReference type="NCBI Taxonomy" id="137246"/>
    <lineage>
        <taxon>Eukaryota</taxon>
        <taxon>Metazoa</taxon>
        <taxon>Chordata</taxon>
        <taxon>Craniata</taxon>
        <taxon>Vertebrata</taxon>
        <taxon>Chondrichthyes</taxon>
        <taxon>Elasmobranchii</taxon>
        <taxon>Galeomorphii</taxon>
        <taxon>Galeoidea</taxon>
        <taxon>Orectolobiformes</taxon>
        <taxon>Hemiscylliidae</taxon>
        <taxon>Chiloscyllium</taxon>
    </lineage>
</organism>
<dbReference type="SMART" id="SM00248">
    <property type="entry name" value="ANK"/>
    <property type="match status" value="5"/>
</dbReference>
<feature type="coiled-coil region" evidence="4">
    <location>
        <begin position="320"/>
        <end position="384"/>
    </location>
</feature>
<evidence type="ECO:0000313" key="7">
    <source>
        <dbReference type="Proteomes" id="UP000287033"/>
    </source>
</evidence>
<reference evidence="6 7" key="1">
    <citation type="journal article" date="2018" name="Nat. Ecol. Evol.">
        <title>Shark genomes provide insights into elasmobranch evolution and the origin of vertebrates.</title>
        <authorList>
            <person name="Hara Y"/>
            <person name="Yamaguchi K"/>
            <person name="Onimaru K"/>
            <person name="Kadota M"/>
            <person name="Koyanagi M"/>
            <person name="Keeley SD"/>
            <person name="Tatsumi K"/>
            <person name="Tanaka K"/>
            <person name="Motone F"/>
            <person name="Kageyama Y"/>
            <person name="Nozu R"/>
            <person name="Adachi N"/>
            <person name="Nishimura O"/>
            <person name="Nakagawa R"/>
            <person name="Tanegashima C"/>
            <person name="Kiyatake I"/>
            <person name="Matsumoto R"/>
            <person name="Murakumo K"/>
            <person name="Nishida K"/>
            <person name="Terakita A"/>
            <person name="Kuratani S"/>
            <person name="Sato K"/>
            <person name="Hyodo S Kuraku.S."/>
        </authorList>
    </citation>
    <scope>NUCLEOTIDE SEQUENCE [LARGE SCALE GENOMIC DNA]</scope>
</reference>
<dbReference type="Pfam" id="PF12796">
    <property type="entry name" value="Ank_2"/>
    <property type="match status" value="1"/>
</dbReference>
<dbReference type="OMA" id="GPMEMEL"/>
<dbReference type="AlphaFoldDB" id="A0A401SXC7"/>
<dbReference type="Gene3D" id="1.25.40.20">
    <property type="entry name" value="Ankyrin repeat-containing domain"/>
    <property type="match status" value="2"/>
</dbReference>
<feature type="repeat" description="ANK" evidence="3">
    <location>
        <begin position="184"/>
        <end position="216"/>
    </location>
</feature>
<dbReference type="GO" id="GO:0003779">
    <property type="term" value="F:actin binding"/>
    <property type="evidence" value="ECO:0007669"/>
    <property type="project" value="InterPro"/>
</dbReference>
<name>A0A401SXC7_CHIPU</name>
<feature type="compositionally biased region" description="Low complexity" evidence="5">
    <location>
        <begin position="280"/>
        <end position="308"/>
    </location>
</feature>
<feature type="coiled-coil region" evidence="4">
    <location>
        <begin position="436"/>
        <end position="598"/>
    </location>
</feature>
<accession>A0A401SXC7</accession>
<keyword evidence="3" id="KW-0040">ANK repeat</keyword>
<dbReference type="OrthoDB" id="341259at2759"/>
<feature type="repeat" description="ANK" evidence="3">
    <location>
        <begin position="85"/>
        <end position="117"/>
    </location>
</feature>
<dbReference type="PANTHER" id="PTHR24129:SF0">
    <property type="entry name" value="ANKYCORBIN"/>
    <property type="match status" value="1"/>
</dbReference>
<evidence type="ECO:0000256" key="5">
    <source>
        <dbReference type="SAM" id="MobiDB-lite"/>
    </source>
</evidence>
<gene>
    <name evidence="6" type="ORF">chiPu_0013518</name>
</gene>
<feature type="region of interest" description="Disordered" evidence="5">
    <location>
        <begin position="260"/>
        <end position="313"/>
    </location>
</feature>
<feature type="repeat" description="ANK" evidence="3">
    <location>
        <begin position="52"/>
        <end position="84"/>
    </location>
</feature>
<feature type="coiled-coil region" evidence="4">
    <location>
        <begin position="640"/>
        <end position="866"/>
    </location>
</feature>
<keyword evidence="7" id="KW-1185">Reference proteome</keyword>
<dbReference type="Pfam" id="PF00023">
    <property type="entry name" value="Ank"/>
    <property type="match status" value="2"/>
</dbReference>
<feature type="region of interest" description="Disordered" evidence="5">
    <location>
        <begin position="984"/>
        <end position="1007"/>
    </location>
</feature>
<dbReference type="PROSITE" id="PS50088">
    <property type="entry name" value="ANK_REPEAT"/>
    <property type="match status" value="4"/>
</dbReference>
<dbReference type="EMBL" id="BEZZ01000659">
    <property type="protein sequence ID" value="GCC35038.1"/>
    <property type="molecule type" value="Genomic_DNA"/>
</dbReference>